<feature type="compositionally biased region" description="Pro residues" evidence="1">
    <location>
        <begin position="55"/>
        <end position="64"/>
    </location>
</feature>
<feature type="region of interest" description="Disordered" evidence="1">
    <location>
        <begin position="48"/>
        <end position="70"/>
    </location>
</feature>
<keyword evidence="2" id="KW-0472">Membrane</keyword>
<reference evidence="3 4" key="1">
    <citation type="submission" date="2016-07" db="EMBL/GenBank/DDBJ databases">
        <title>Draft genome of the white-rot fungus Obba rivulosa 3A-2.</title>
        <authorList>
            <consortium name="DOE Joint Genome Institute"/>
            <person name="Miettinen O."/>
            <person name="Riley R."/>
            <person name="Acob R."/>
            <person name="Barry K."/>
            <person name="Cullen D."/>
            <person name="De Vries R."/>
            <person name="Hainaut M."/>
            <person name="Hatakka A."/>
            <person name="Henrissat B."/>
            <person name="Hilden K."/>
            <person name="Kuo R."/>
            <person name="Labutti K."/>
            <person name="Lipzen A."/>
            <person name="Makela M.R."/>
            <person name="Sandor L."/>
            <person name="Spatafora J.W."/>
            <person name="Grigoriev I.V."/>
            <person name="Hibbett D.S."/>
        </authorList>
    </citation>
    <scope>NUCLEOTIDE SEQUENCE [LARGE SCALE GENOMIC DNA]</scope>
    <source>
        <strain evidence="3 4">3A-2</strain>
    </source>
</reference>
<keyword evidence="2" id="KW-1133">Transmembrane helix</keyword>
<protein>
    <submittedName>
        <fullName evidence="3">Uncharacterized protein</fullName>
    </submittedName>
</protein>
<dbReference type="Proteomes" id="UP000250043">
    <property type="component" value="Unassembled WGS sequence"/>
</dbReference>
<dbReference type="AlphaFoldDB" id="A0A8E2ATY2"/>
<accession>A0A8E2ATY2</accession>
<proteinExistence type="predicted"/>
<keyword evidence="2" id="KW-0812">Transmembrane</keyword>
<keyword evidence="4" id="KW-1185">Reference proteome</keyword>
<feature type="transmembrane region" description="Helical" evidence="2">
    <location>
        <begin position="17"/>
        <end position="39"/>
    </location>
</feature>
<gene>
    <name evidence="3" type="ORF">OBBRIDRAFT_593469</name>
</gene>
<name>A0A8E2ATY2_9APHY</name>
<dbReference type="EMBL" id="KV722402">
    <property type="protein sequence ID" value="OCH90546.1"/>
    <property type="molecule type" value="Genomic_DNA"/>
</dbReference>
<organism evidence="3 4">
    <name type="scientific">Obba rivulosa</name>
    <dbReference type="NCBI Taxonomy" id="1052685"/>
    <lineage>
        <taxon>Eukaryota</taxon>
        <taxon>Fungi</taxon>
        <taxon>Dikarya</taxon>
        <taxon>Basidiomycota</taxon>
        <taxon>Agaricomycotina</taxon>
        <taxon>Agaricomycetes</taxon>
        <taxon>Polyporales</taxon>
        <taxon>Gelatoporiaceae</taxon>
        <taxon>Obba</taxon>
    </lineage>
</organism>
<dbReference type="CDD" id="cd12087">
    <property type="entry name" value="TM_EGFR-like"/>
    <property type="match status" value="1"/>
</dbReference>
<evidence type="ECO:0000313" key="4">
    <source>
        <dbReference type="Proteomes" id="UP000250043"/>
    </source>
</evidence>
<evidence type="ECO:0000313" key="3">
    <source>
        <dbReference type="EMBL" id="OCH90546.1"/>
    </source>
</evidence>
<evidence type="ECO:0000256" key="1">
    <source>
        <dbReference type="SAM" id="MobiDB-lite"/>
    </source>
</evidence>
<dbReference type="OrthoDB" id="10663564at2759"/>
<evidence type="ECO:0000256" key="2">
    <source>
        <dbReference type="SAM" id="Phobius"/>
    </source>
</evidence>
<sequence>MSTNLCVPPSSPSKTPAILGGVLGSLAAILLVMSATLLWRRRQRPGVRDLQWTPPGAPQTPAPPQTAMRTRSPFPWAIPTPTDSLFASFMPERMGSTTPDADAVLSGPRADLSPRLVVTDTEGNTSTPRLSSSNPFADPVTVRHELPPPVDISPTVRSVENPFFGGEVWSRRGSAMTGRSSGIYEGEAETGYAL</sequence>